<keyword evidence="3" id="KW-1185">Reference proteome</keyword>
<evidence type="ECO:0000313" key="2">
    <source>
        <dbReference type="EMBL" id="BDZ44776.1"/>
    </source>
</evidence>
<dbReference type="InterPro" id="IPR036102">
    <property type="entry name" value="OsmC/Ohrsf"/>
</dbReference>
<dbReference type="Gene3D" id="3.30.300.20">
    <property type="match status" value="1"/>
</dbReference>
<organism evidence="2 3">
    <name type="scientific">Naasia aerilata</name>
    <dbReference type="NCBI Taxonomy" id="1162966"/>
    <lineage>
        <taxon>Bacteria</taxon>
        <taxon>Bacillati</taxon>
        <taxon>Actinomycetota</taxon>
        <taxon>Actinomycetes</taxon>
        <taxon>Micrococcales</taxon>
        <taxon>Microbacteriaceae</taxon>
        <taxon>Naasia</taxon>
    </lineage>
</organism>
<dbReference type="PANTHER" id="PTHR42830:SF1">
    <property type="entry name" value="OSMOTICALLY INDUCIBLE FAMILY PROTEIN"/>
    <property type="match status" value="1"/>
</dbReference>
<sequence>MAVDSSASTVWRGDLMSGTGHTRLETSSAAEFDVNWRARSTGDGNTTTPEELLAAAHSACFSMAFSNGLAQNGTPPQQLDVSAKVSFVPGTGVTKSALTVVGTVEGLDAAKFQELAEDAKANCPVSKALAGIDIELASVTLNS</sequence>
<dbReference type="RefSeq" id="WP_286278190.1">
    <property type="nucleotide sequence ID" value="NZ_AP027731.1"/>
</dbReference>
<feature type="region of interest" description="Disordered" evidence="1">
    <location>
        <begin position="1"/>
        <end position="22"/>
    </location>
</feature>
<dbReference type="InterPro" id="IPR052707">
    <property type="entry name" value="OsmC_Ohr_Peroxiredoxin"/>
</dbReference>
<protein>
    <submittedName>
        <fullName evidence="2">Peroxiredoxin</fullName>
    </submittedName>
</protein>
<dbReference type="SUPFAM" id="SSF82784">
    <property type="entry name" value="OsmC-like"/>
    <property type="match status" value="1"/>
</dbReference>
<dbReference type="Pfam" id="PF02566">
    <property type="entry name" value="OsmC"/>
    <property type="match status" value="1"/>
</dbReference>
<dbReference type="PANTHER" id="PTHR42830">
    <property type="entry name" value="OSMOTICALLY INDUCIBLE FAMILY PROTEIN"/>
    <property type="match status" value="1"/>
</dbReference>
<accession>A0ABN6XM95</accession>
<dbReference type="EMBL" id="AP027731">
    <property type="protein sequence ID" value="BDZ44776.1"/>
    <property type="molecule type" value="Genomic_DNA"/>
</dbReference>
<gene>
    <name evidence="2" type="ORF">GCM10025866_06850</name>
</gene>
<dbReference type="NCBIfam" id="TIGR03562">
    <property type="entry name" value="osmo_induc_OsmC"/>
    <property type="match status" value="1"/>
</dbReference>
<reference evidence="3" key="1">
    <citation type="journal article" date="2019" name="Int. J. Syst. Evol. Microbiol.">
        <title>The Global Catalogue of Microorganisms (GCM) 10K type strain sequencing project: providing services to taxonomists for standard genome sequencing and annotation.</title>
        <authorList>
            <consortium name="The Broad Institute Genomics Platform"/>
            <consortium name="The Broad Institute Genome Sequencing Center for Infectious Disease"/>
            <person name="Wu L."/>
            <person name="Ma J."/>
        </authorList>
    </citation>
    <scope>NUCLEOTIDE SEQUENCE [LARGE SCALE GENOMIC DNA]</scope>
    <source>
        <strain evidence="3">NBRC 108725</strain>
    </source>
</reference>
<dbReference type="Proteomes" id="UP001321498">
    <property type="component" value="Chromosome"/>
</dbReference>
<dbReference type="InterPro" id="IPR019904">
    <property type="entry name" value="Peroxiredoxin_OsmC"/>
</dbReference>
<evidence type="ECO:0000256" key="1">
    <source>
        <dbReference type="SAM" id="MobiDB-lite"/>
    </source>
</evidence>
<name>A0ABN6XM95_9MICO</name>
<dbReference type="InterPro" id="IPR015946">
    <property type="entry name" value="KH_dom-like_a/b"/>
</dbReference>
<dbReference type="InterPro" id="IPR003718">
    <property type="entry name" value="OsmC/Ohr_fam"/>
</dbReference>
<evidence type="ECO:0000313" key="3">
    <source>
        <dbReference type="Proteomes" id="UP001321498"/>
    </source>
</evidence>
<proteinExistence type="predicted"/>